<dbReference type="EMBL" id="CYKH01002052">
    <property type="protein sequence ID" value="CUG92526.1"/>
    <property type="molecule type" value="Genomic_DNA"/>
</dbReference>
<sequence>MKEFIQLSLNIADRRVSLWVRYSRTVLVAQKRDPQGRTAPIARALRADPSCSWVVKALNYVFRQAQRIFERNVRKLRQSVPIDNAPLYQTHVLNRDFASLTALHSEANERIGEAERP</sequence>
<reference evidence="2" key="1">
    <citation type="submission" date="2015-09" db="EMBL/GenBank/DDBJ databases">
        <authorList>
            <consortium name="Pathogen Informatics"/>
        </authorList>
    </citation>
    <scope>NUCLEOTIDE SEQUENCE [LARGE SCALE GENOMIC DNA]</scope>
    <source>
        <strain evidence="2">Lake Konstanz</strain>
    </source>
</reference>
<dbReference type="Proteomes" id="UP000051952">
    <property type="component" value="Unassembled WGS sequence"/>
</dbReference>
<dbReference type="AlphaFoldDB" id="A0A0S4JPU6"/>
<evidence type="ECO:0000313" key="2">
    <source>
        <dbReference type="Proteomes" id="UP000051952"/>
    </source>
</evidence>
<protein>
    <submittedName>
        <fullName evidence="1">Uncharacterized protein</fullName>
    </submittedName>
</protein>
<proteinExistence type="predicted"/>
<gene>
    <name evidence="1" type="ORF">BSAL_37860c</name>
</gene>
<keyword evidence="2" id="KW-1185">Reference proteome</keyword>
<accession>A0A0S4JPU6</accession>
<evidence type="ECO:0000313" key="1">
    <source>
        <dbReference type="EMBL" id="CUG92526.1"/>
    </source>
</evidence>
<organism evidence="1 2">
    <name type="scientific">Bodo saltans</name>
    <name type="common">Flagellated protozoan</name>
    <dbReference type="NCBI Taxonomy" id="75058"/>
    <lineage>
        <taxon>Eukaryota</taxon>
        <taxon>Discoba</taxon>
        <taxon>Euglenozoa</taxon>
        <taxon>Kinetoplastea</taxon>
        <taxon>Metakinetoplastina</taxon>
        <taxon>Eubodonida</taxon>
        <taxon>Bodonidae</taxon>
        <taxon>Bodo</taxon>
    </lineage>
</organism>
<dbReference type="VEuPathDB" id="TriTrypDB:BSAL_37860c"/>
<name>A0A0S4JPU6_BODSA</name>